<dbReference type="PATRIC" id="fig|1121439.3.peg.2899"/>
<dbReference type="InterPro" id="IPR005358">
    <property type="entry name" value="Puta_zinc/iron-chelating_dom"/>
</dbReference>
<evidence type="ECO:0008006" key="3">
    <source>
        <dbReference type="Google" id="ProtNLM"/>
    </source>
</evidence>
<accession>S7T1F5</accession>
<reference evidence="1 2" key="1">
    <citation type="journal article" date="2013" name="Genome Announc.">
        <title>Draft genome sequences for three mercury-methylating, sulfate-reducing bacteria.</title>
        <authorList>
            <person name="Brown S.D."/>
            <person name="Hurt R.A.Jr."/>
            <person name="Gilmour C.C."/>
            <person name="Elias D.A."/>
        </authorList>
    </citation>
    <scope>NUCLEOTIDE SEQUENCE [LARGE SCALE GENOMIC DNA]</scope>
    <source>
        <strain evidence="1 2">DSM 16529</strain>
    </source>
</reference>
<protein>
    <recommendedName>
        <fullName evidence="3">Flagellin N-methylase</fullName>
    </recommendedName>
</protein>
<comment type="caution">
    <text evidence="1">The sequence shown here is derived from an EMBL/GenBank/DDBJ whole genome shotgun (WGS) entry which is preliminary data.</text>
</comment>
<dbReference type="AlphaFoldDB" id="S7T1F5"/>
<evidence type="ECO:0000313" key="1">
    <source>
        <dbReference type="EMBL" id="EPR30371.1"/>
    </source>
</evidence>
<dbReference type="STRING" id="1121439.dsat_1511"/>
<name>S7T1F5_9BACT</name>
<dbReference type="OrthoDB" id="5458353at2"/>
<gene>
    <name evidence="1" type="ORF">dsat_1511</name>
</gene>
<keyword evidence="2" id="KW-1185">Reference proteome</keyword>
<evidence type="ECO:0000313" key="2">
    <source>
        <dbReference type="Proteomes" id="UP000014975"/>
    </source>
</evidence>
<dbReference type="Pfam" id="PF03692">
    <property type="entry name" value="CxxCxxCC"/>
    <property type="match status" value="1"/>
</dbReference>
<sequence length="121" mass="14018">MPPHDFRCKRCGHCCTGLDDSFRNTASRDDVRRWITAGRWDIMRYSQPLLEEDGEGRSRLVGYRIWIDPATGLWCEDGCPWFSRVDGLAGCDIRDLRPDYCRDFPTTREHADSVGCPGFWI</sequence>
<dbReference type="RefSeq" id="WP_020888207.1">
    <property type="nucleotide sequence ID" value="NZ_ATHI01000032.1"/>
</dbReference>
<organism evidence="1 2">
    <name type="scientific">Alkalidesulfovibrio alkalitolerans DSM 16529</name>
    <dbReference type="NCBI Taxonomy" id="1121439"/>
    <lineage>
        <taxon>Bacteria</taxon>
        <taxon>Pseudomonadati</taxon>
        <taxon>Thermodesulfobacteriota</taxon>
        <taxon>Desulfovibrionia</taxon>
        <taxon>Desulfovibrionales</taxon>
        <taxon>Desulfovibrionaceae</taxon>
        <taxon>Alkalidesulfovibrio</taxon>
    </lineage>
</organism>
<dbReference type="Proteomes" id="UP000014975">
    <property type="component" value="Unassembled WGS sequence"/>
</dbReference>
<proteinExistence type="predicted"/>
<dbReference type="EMBL" id="ATHI01000032">
    <property type="protein sequence ID" value="EPR30371.1"/>
    <property type="molecule type" value="Genomic_DNA"/>
</dbReference>